<evidence type="ECO:0000256" key="3">
    <source>
        <dbReference type="ARBA" id="ARBA00012428"/>
    </source>
</evidence>
<dbReference type="PROSITE" id="PS50042">
    <property type="entry name" value="CNMP_BINDING_3"/>
    <property type="match status" value="1"/>
</dbReference>
<dbReference type="Pfam" id="PF00069">
    <property type="entry name" value="Pkinase"/>
    <property type="match status" value="1"/>
</dbReference>
<feature type="region of interest" description="Disordered" evidence="13">
    <location>
        <begin position="97"/>
        <end position="131"/>
    </location>
</feature>
<proteinExistence type="inferred from homology"/>
<gene>
    <name evidence="17" type="ORF">APUTEX25_004167</name>
</gene>
<comment type="similarity">
    <text evidence="2">Belongs to the protein kinase superfamily. AGC Ser/Thr protein kinase family. cGMP subfamily.</text>
</comment>
<dbReference type="GO" id="GO:0004691">
    <property type="term" value="F:cAMP-dependent protein kinase activity"/>
    <property type="evidence" value="ECO:0007669"/>
    <property type="project" value="TreeGrafter"/>
</dbReference>
<dbReference type="Gene3D" id="1.10.510.10">
    <property type="entry name" value="Transferase(Phosphotransferase) domain 1"/>
    <property type="match status" value="1"/>
</dbReference>
<dbReference type="Gene3D" id="3.30.200.20">
    <property type="entry name" value="Phosphorylase Kinase, domain 1"/>
    <property type="match status" value="1"/>
</dbReference>
<keyword evidence="5" id="KW-0808">Transferase</keyword>
<comment type="cofactor">
    <cofactor evidence="1">
        <name>Mg(2+)</name>
        <dbReference type="ChEBI" id="CHEBI:18420"/>
    </cofactor>
</comment>
<dbReference type="Pfam" id="PF00027">
    <property type="entry name" value="cNMP_binding"/>
    <property type="match status" value="1"/>
</dbReference>
<evidence type="ECO:0000259" key="16">
    <source>
        <dbReference type="PROSITE" id="PS51285"/>
    </source>
</evidence>
<feature type="domain" description="Protein kinase" evidence="14">
    <location>
        <begin position="183"/>
        <end position="438"/>
    </location>
</feature>
<evidence type="ECO:0000313" key="18">
    <source>
        <dbReference type="Proteomes" id="UP000279271"/>
    </source>
</evidence>
<dbReference type="InterPro" id="IPR000719">
    <property type="entry name" value="Prot_kinase_dom"/>
</dbReference>
<dbReference type="PROSITE" id="PS51285">
    <property type="entry name" value="AGC_KINASE_CTER"/>
    <property type="match status" value="1"/>
</dbReference>
<sequence>MGPMSMSEGRAVVTPGESNDASLFVLESGICTMMGPSAEGSHRTCSAGSMFGDIRLSGMLSETVLATVMAATPVKLWTIEHAMVVAVCRGVGRSLPGQQPAPAQTREGQAGEAGPLLGVREGRDSPPLQGESVEQHAARKAAHAAGPMVKSVPVPLPSEPDLIRAKHALVQTLQDEPIALHELERIAILGTGAFAYVVLVRCRGRVHALKVLSKSHVMAKGLQMHVLREKGIMSSLSSAFLVNMAAALQDSQCLYMLLDFQQGGEFFTYLQNRTDPLSESSARFYAACVVAGLEYMHSKGVAWRDLKPENLLLDGRGYLRLADFGFAKRIAPGSRSYTLCGTPEYLAPEILMQSGHGLPVDWWALGVLLYEMVAWTPPFHQEERAVMFRAICSANYTMPAYFSKDLKDLIRRLLNKQPSRRLGTVQGGVSDIRKHPWFAGFDWSALVSQRMPAPFVPKVQGPEDMAHFEAGQEVAHKLLGSGRHVSVGTFADF</sequence>
<evidence type="ECO:0000256" key="5">
    <source>
        <dbReference type="ARBA" id="ARBA00022679"/>
    </source>
</evidence>
<evidence type="ECO:0000256" key="7">
    <source>
        <dbReference type="ARBA" id="ARBA00022777"/>
    </source>
</evidence>
<keyword evidence="8" id="KW-0067">ATP-binding</keyword>
<dbReference type="FunFam" id="1.10.510.10:FF:000210">
    <property type="entry name" value="Non-specific serine/threonine protein kinase"/>
    <property type="match status" value="1"/>
</dbReference>
<evidence type="ECO:0000256" key="6">
    <source>
        <dbReference type="ARBA" id="ARBA00022741"/>
    </source>
</evidence>
<dbReference type="InterPro" id="IPR011009">
    <property type="entry name" value="Kinase-like_dom_sf"/>
</dbReference>
<dbReference type="InterPro" id="IPR018490">
    <property type="entry name" value="cNMP-bd_dom_sf"/>
</dbReference>
<accession>A0A3M7L3L7</accession>
<reference evidence="18" key="1">
    <citation type="journal article" date="2018" name="Algal Res.">
        <title>Characterization of plant carbon substrate utilization by Auxenochlorella protothecoides.</title>
        <authorList>
            <person name="Vogler B.W."/>
            <person name="Starkenburg S.R."/>
            <person name="Sudasinghe N."/>
            <person name="Schambach J.Y."/>
            <person name="Rollin J.A."/>
            <person name="Pattathil S."/>
            <person name="Barry A.N."/>
        </authorList>
    </citation>
    <scope>NUCLEOTIDE SEQUENCE [LARGE SCALE GENOMIC DNA]</scope>
    <source>
        <strain evidence="18">UTEX 25</strain>
    </source>
</reference>
<evidence type="ECO:0000256" key="11">
    <source>
        <dbReference type="ARBA" id="ARBA00047298"/>
    </source>
</evidence>
<keyword evidence="9" id="KW-0460">Magnesium</keyword>
<dbReference type="Gene3D" id="2.60.120.10">
    <property type="entry name" value="Jelly Rolls"/>
    <property type="match status" value="1"/>
</dbReference>
<evidence type="ECO:0000256" key="1">
    <source>
        <dbReference type="ARBA" id="ARBA00001946"/>
    </source>
</evidence>
<dbReference type="EMBL" id="QOKY01000128">
    <property type="protein sequence ID" value="RMZ57333.1"/>
    <property type="molecule type" value="Genomic_DNA"/>
</dbReference>
<dbReference type="InterPro" id="IPR000961">
    <property type="entry name" value="AGC-kinase_C"/>
</dbReference>
<protein>
    <recommendedName>
        <fullName evidence="10">cGMP-dependent protein kinase</fullName>
        <ecNumber evidence="3">2.7.11.12</ecNumber>
    </recommendedName>
</protein>
<feature type="domain" description="AGC-kinase C-terminal" evidence="16">
    <location>
        <begin position="439"/>
        <end position="493"/>
    </location>
</feature>
<dbReference type="PANTHER" id="PTHR24353:SF37">
    <property type="entry name" value="CAMP-DEPENDENT PROTEIN KINASE CATALYTIC SUBUNIT PRKX"/>
    <property type="match status" value="1"/>
</dbReference>
<evidence type="ECO:0000259" key="14">
    <source>
        <dbReference type="PROSITE" id="PS50011"/>
    </source>
</evidence>
<evidence type="ECO:0000256" key="2">
    <source>
        <dbReference type="ARBA" id="ARBA00006352"/>
    </source>
</evidence>
<comment type="catalytic activity">
    <reaction evidence="11">
        <text>L-threonyl-[protein] + ATP = O-phospho-L-threonyl-[protein] + ADP + H(+)</text>
        <dbReference type="Rhea" id="RHEA:46608"/>
        <dbReference type="Rhea" id="RHEA-COMP:11060"/>
        <dbReference type="Rhea" id="RHEA-COMP:11605"/>
        <dbReference type="ChEBI" id="CHEBI:15378"/>
        <dbReference type="ChEBI" id="CHEBI:30013"/>
        <dbReference type="ChEBI" id="CHEBI:30616"/>
        <dbReference type="ChEBI" id="CHEBI:61977"/>
        <dbReference type="ChEBI" id="CHEBI:456216"/>
        <dbReference type="EC" id="2.7.11.12"/>
    </reaction>
</comment>
<dbReference type="GO" id="GO:0004692">
    <property type="term" value="F:cGMP-dependent protein kinase activity"/>
    <property type="evidence" value="ECO:0007669"/>
    <property type="project" value="UniProtKB-EC"/>
</dbReference>
<dbReference type="AlphaFoldDB" id="A0A3M7L3L7"/>
<evidence type="ECO:0000313" key="17">
    <source>
        <dbReference type="EMBL" id="RMZ57333.1"/>
    </source>
</evidence>
<dbReference type="InterPro" id="IPR014710">
    <property type="entry name" value="RmlC-like_jellyroll"/>
</dbReference>
<comment type="caution">
    <text evidence="17">The sequence shown here is derived from an EMBL/GenBank/DDBJ whole genome shotgun (WGS) entry which is preliminary data.</text>
</comment>
<dbReference type="InterPro" id="IPR000595">
    <property type="entry name" value="cNMP-bd_dom"/>
</dbReference>
<evidence type="ECO:0000256" key="9">
    <source>
        <dbReference type="ARBA" id="ARBA00022842"/>
    </source>
</evidence>
<dbReference type="EC" id="2.7.11.12" evidence="3"/>
<name>A0A3M7L3L7_AUXPR</name>
<keyword evidence="6" id="KW-0547">Nucleotide-binding</keyword>
<dbReference type="GO" id="GO:0005524">
    <property type="term" value="F:ATP binding"/>
    <property type="evidence" value="ECO:0007669"/>
    <property type="project" value="UniProtKB-KW"/>
</dbReference>
<keyword evidence="7" id="KW-0418">Kinase</keyword>
<dbReference type="PANTHER" id="PTHR24353">
    <property type="entry name" value="CYCLIC NUCLEOTIDE-DEPENDENT PROTEIN KINASE"/>
    <property type="match status" value="1"/>
</dbReference>
<feature type="domain" description="Cyclic nucleotide-binding" evidence="15">
    <location>
        <begin position="1"/>
        <end position="80"/>
    </location>
</feature>
<comment type="catalytic activity">
    <reaction evidence="12">
        <text>L-seryl-[protein] + ATP = O-phospho-L-seryl-[protein] + ADP + H(+)</text>
        <dbReference type="Rhea" id="RHEA:17989"/>
        <dbReference type="Rhea" id="RHEA-COMP:9863"/>
        <dbReference type="Rhea" id="RHEA-COMP:11604"/>
        <dbReference type="ChEBI" id="CHEBI:15378"/>
        <dbReference type="ChEBI" id="CHEBI:29999"/>
        <dbReference type="ChEBI" id="CHEBI:30616"/>
        <dbReference type="ChEBI" id="CHEBI:83421"/>
        <dbReference type="ChEBI" id="CHEBI:456216"/>
        <dbReference type="EC" id="2.7.11.12"/>
    </reaction>
</comment>
<dbReference type="Proteomes" id="UP000279271">
    <property type="component" value="Unassembled WGS sequence"/>
</dbReference>
<evidence type="ECO:0000256" key="13">
    <source>
        <dbReference type="SAM" id="MobiDB-lite"/>
    </source>
</evidence>
<evidence type="ECO:0000256" key="4">
    <source>
        <dbReference type="ARBA" id="ARBA00022527"/>
    </source>
</evidence>
<evidence type="ECO:0000256" key="8">
    <source>
        <dbReference type="ARBA" id="ARBA00022840"/>
    </source>
</evidence>
<dbReference type="SUPFAM" id="SSF56112">
    <property type="entry name" value="Protein kinase-like (PK-like)"/>
    <property type="match status" value="1"/>
</dbReference>
<dbReference type="PROSITE" id="PS50011">
    <property type="entry name" value="PROTEIN_KINASE_DOM"/>
    <property type="match status" value="1"/>
</dbReference>
<evidence type="ECO:0000256" key="12">
    <source>
        <dbReference type="ARBA" id="ARBA00047462"/>
    </source>
</evidence>
<evidence type="ECO:0000259" key="15">
    <source>
        <dbReference type="PROSITE" id="PS50042"/>
    </source>
</evidence>
<dbReference type="SMART" id="SM00220">
    <property type="entry name" value="S_TKc"/>
    <property type="match status" value="1"/>
</dbReference>
<organism evidence="17 18">
    <name type="scientific">Auxenochlorella protothecoides</name>
    <name type="common">Green microalga</name>
    <name type="synonym">Chlorella protothecoides</name>
    <dbReference type="NCBI Taxonomy" id="3075"/>
    <lineage>
        <taxon>Eukaryota</taxon>
        <taxon>Viridiplantae</taxon>
        <taxon>Chlorophyta</taxon>
        <taxon>core chlorophytes</taxon>
        <taxon>Trebouxiophyceae</taxon>
        <taxon>Chlorellales</taxon>
        <taxon>Chlorellaceae</taxon>
        <taxon>Auxenochlorella</taxon>
    </lineage>
</organism>
<dbReference type="GO" id="GO:0005952">
    <property type="term" value="C:cAMP-dependent protein kinase complex"/>
    <property type="evidence" value="ECO:0007669"/>
    <property type="project" value="TreeGrafter"/>
</dbReference>
<dbReference type="SUPFAM" id="SSF51206">
    <property type="entry name" value="cAMP-binding domain-like"/>
    <property type="match status" value="1"/>
</dbReference>
<keyword evidence="4" id="KW-0723">Serine/threonine-protein kinase</keyword>
<evidence type="ECO:0000256" key="10">
    <source>
        <dbReference type="ARBA" id="ARBA00024113"/>
    </source>
</evidence>